<organism evidence="3 4">
    <name type="scientific">Olivibacter ginsenosidimutans</name>
    <dbReference type="NCBI Taxonomy" id="1176537"/>
    <lineage>
        <taxon>Bacteria</taxon>
        <taxon>Pseudomonadati</taxon>
        <taxon>Bacteroidota</taxon>
        <taxon>Sphingobacteriia</taxon>
        <taxon>Sphingobacteriales</taxon>
        <taxon>Sphingobacteriaceae</taxon>
        <taxon>Olivibacter</taxon>
    </lineage>
</organism>
<dbReference type="Proteomes" id="UP001501411">
    <property type="component" value="Unassembled WGS sequence"/>
</dbReference>
<accession>A0ABP9ARH7</accession>
<dbReference type="RefSeq" id="WP_345230751.1">
    <property type="nucleotide sequence ID" value="NZ_BAABIQ010000005.1"/>
</dbReference>
<dbReference type="PIRSF" id="PIRSF018266">
    <property type="entry name" value="FecR"/>
    <property type="match status" value="1"/>
</dbReference>
<evidence type="ECO:0000313" key="4">
    <source>
        <dbReference type="Proteomes" id="UP001501411"/>
    </source>
</evidence>
<sequence length="379" mass="42716">MLNPEEYLALYEKYQAGMCSPEELQALYAYRDRFKLTSDEEVSAEEEEIGHHVYQEIWQELSKKQGSLIKPWLAIAASIALLIGVWTVFRWYGNPTPTTLKTADNHHTIKPGKNTATLTLANGKSIRLDEAHIGEIVKEAGVHIAKTADGQWQYTVQQQDQAAAPSYQTIETPKGGQYQILLPDSTKVWLNAASSLRYPTNFIGKERVVELTGEAYFEVTKRKNQSFRVSTVQQNVNVLGTTFNITAYAEDQFTTTVVASGAVSVHVKGKPNVKRVLQAGDQSELNSETSEMKLSHANIQQILAWKNGYFIFENDPLPVIMDKIARWYNIEVSYIGDVKQKKFGGTYNRTKDFLDLLKGLEFSGNVHFKVEGRRVTVMP</sequence>
<dbReference type="Gene3D" id="3.55.50.30">
    <property type="match status" value="1"/>
</dbReference>
<comment type="caution">
    <text evidence="3">The sequence shown here is derived from an EMBL/GenBank/DDBJ whole genome shotgun (WGS) entry which is preliminary data.</text>
</comment>
<name>A0ABP9ARH7_9SPHI</name>
<dbReference type="InterPro" id="IPR032508">
    <property type="entry name" value="FecR_C"/>
</dbReference>
<feature type="domain" description="FecR protein" evidence="1">
    <location>
        <begin position="169"/>
        <end position="263"/>
    </location>
</feature>
<protein>
    <submittedName>
        <fullName evidence="3">DUF4974 domain-containing protein</fullName>
    </submittedName>
</protein>
<gene>
    <name evidence="3" type="ORF">GCM10023231_11340</name>
</gene>
<evidence type="ECO:0000313" key="3">
    <source>
        <dbReference type="EMBL" id="GAA4785229.1"/>
    </source>
</evidence>
<feature type="domain" description="Protein FecR C-terminal" evidence="2">
    <location>
        <begin position="309"/>
        <end position="377"/>
    </location>
</feature>
<reference evidence="4" key="1">
    <citation type="journal article" date="2019" name="Int. J. Syst. Evol. Microbiol.">
        <title>The Global Catalogue of Microorganisms (GCM) 10K type strain sequencing project: providing services to taxonomists for standard genome sequencing and annotation.</title>
        <authorList>
            <consortium name="The Broad Institute Genomics Platform"/>
            <consortium name="The Broad Institute Genome Sequencing Center for Infectious Disease"/>
            <person name="Wu L."/>
            <person name="Ma J."/>
        </authorList>
    </citation>
    <scope>NUCLEOTIDE SEQUENCE [LARGE SCALE GENOMIC DNA]</scope>
    <source>
        <strain evidence="4">JCM 18200</strain>
    </source>
</reference>
<dbReference type="InterPro" id="IPR012373">
    <property type="entry name" value="Ferrdict_sens_TM"/>
</dbReference>
<keyword evidence="4" id="KW-1185">Reference proteome</keyword>
<dbReference type="PANTHER" id="PTHR30273:SF2">
    <property type="entry name" value="PROTEIN FECR"/>
    <property type="match status" value="1"/>
</dbReference>
<dbReference type="PANTHER" id="PTHR30273">
    <property type="entry name" value="PERIPLASMIC SIGNAL SENSOR AND SIGMA FACTOR ACTIVATOR FECR-RELATED"/>
    <property type="match status" value="1"/>
</dbReference>
<dbReference type="Pfam" id="PF04773">
    <property type="entry name" value="FecR"/>
    <property type="match status" value="1"/>
</dbReference>
<dbReference type="Gene3D" id="2.60.120.1440">
    <property type="match status" value="1"/>
</dbReference>
<dbReference type="EMBL" id="BAABIQ010000005">
    <property type="protein sequence ID" value="GAA4785229.1"/>
    <property type="molecule type" value="Genomic_DNA"/>
</dbReference>
<evidence type="ECO:0000259" key="2">
    <source>
        <dbReference type="Pfam" id="PF16344"/>
    </source>
</evidence>
<dbReference type="InterPro" id="IPR006860">
    <property type="entry name" value="FecR"/>
</dbReference>
<evidence type="ECO:0000259" key="1">
    <source>
        <dbReference type="Pfam" id="PF04773"/>
    </source>
</evidence>
<dbReference type="Pfam" id="PF16344">
    <property type="entry name" value="FecR_C"/>
    <property type="match status" value="1"/>
</dbReference>
<proteinExistence type="predicted"/>